<keyword evidence="7" id="KW-1185">Reference proteome</keyword>
<keyword evidence="3" id="KW-0326">Glycosidase</keyword>
<name>A0ABR8NRP4_9MICO</name>
<dbReference type="InterPro" id="IPR001000">
    <property type="entry name" value="GH10_dom"/>
</dbReference>
<keyword evidence="1" id="KW-0378">Hydrolase</keyword>
<organism evidence="6 7">
    <name type="scientific">Microbacterium helvum</name>
    <dbReference type="NCBI Taxonomy" id="2773713"/>
    <lineage>
        <taxon>Bacteria</taxon>
        <taxon>Bacillati</taxon>
        <taxon>Actinomycetota</taxon>
        <taxon>Actinomycetes</taxon>
        <taxon>Micrococcales</taxon>
        <taxon>Microbacteriaceae</taxon>
        <taxon>Microbacterium</taxon>
    </lineage>
</organism>
<dbReference type="PANTHER" id="PTHR31490">
    <property type="entry name" value="GLYCOSYL HYDROLASE"/>
    <property type="match status" value="1"/>
</dbReference>
<dbReference type="Pfam" id="PF00331">
    <property type="entry name" value="Glyco_hydro_10"/>
    <property type="match status" value="1"/>
</dbReference>
<keyword evidence="2" id="KW-0119">Carbohydrate metabolism</keyword>
<comment type="caution">
    <text evidence="6">The sequence shown here is derived from an EMBL/GenBank/DDBJ whole genome shotgun (WGS) entry which is preliminary data.</text>
</comment>
<feature type="domain" description="GH10" evidence="5">
    <location>
        <begin position="118"/>
        <end position="544"/>
    </location>
</feature>
<dbReference type="InterPro" id="IPR017853">
    <property type="entry name" value="GH"/>
</dbReference>
<dbReference type="EMBL" id="JACXZS010000011">
    <property type="protein sequence ID" value="MBD3943208.1"/>
    <property type="molecule type" value="Genomic_DNA"/>
</dbReference>
<gene>
    <name evidence="6" type="ORF">IF188_16055</name>
</gene>
<evidence type="ECO:0000256" key="2">
    <source>
        <dbReference type="ARBA" id="ARBA00023277"/>
    </source>
</evidence>
<dbReference type="Proteomes" id="UP000598426">
    <property type="component" value="Unassembled WGS sequence"/>
</dbReference>
<dbReference type="RefSeq" id="WP_191172817.1">
    <property type="nucleotide sequence ID" value="NZ_JACXZS010000011.1"/>
</dbReference>
<evidence type="ECO:0000256" key="3">
    <source>
        <dbReference type="ARBA" id="ARBA00023295"/>
    </source>
</evidence>
<protein>
    <submittedName>
        <fullName evidence="6">Endo-1,4-beta-xylanase</fullName>
    </submittedName>
</protein>
<dbReference type="SUPFAM" id="SSF51445">
    <property type="entry name" value="(Trans)glycosidases"/>
    <property type="match status" value="1"/>
</dbReference>
<dbReference type="PROSITE" id="PS51760">
    <property type="entry name" value="GH10_2"/>
    <property type="match status" value="1"/>
</dbReference>
<sequence length="719" mass="76137">MAVPSAARHVAASASHPRHRRRAWPAVTVLPLTVGLIAAGVTPAHAADEYSVDIHVTGGGVVTGAGNFTPGETVTLTATPDAGNVWGGWTSDELDWIGARVASFTMPEGDVEIDTAFRPQAAPLKDVYAADFEIGNIWGGSGDYAAGSASSNHIARNYSVMTAGNAMKPDALLPNNNIDPTTGAFTFNWGNADGFVDSTIARGMRVHGHVLVWHSQSPARLNTGTTGGTRDLARENMRRYIEGVLGHFDGRVPTWDVVNEAFVDGLDRFDPATQDWRDYLRGGPNGGTSAWYAAYANGTDAAAGEDPGDYIYDAFSFARQYGPGVTLVYNDFNEFQASGKGKAIVTMATDLNARYAAEHPGDARPLIEVLGMQSHNYIPQTPAFACSSTSRLGALVDDTAEVWQTGACSDSTSVEAFLQLVDDAGLRADISELDLFVWEAYNGQPEGSSPSAYRDLTDPAVKDRISRDTFTFWQGKIANRAELEEIQAQRYAEYFSVYKAYADIIDRVTFWGMNDRFSWRATHNPLLLNSDWSEKLAMWAVSDPEGWFDRDRADGDGIPVQATVAETAPGSLTLSVADFGDGVVLSQGADAGDRLRFTGQLPEVTVTDSRTAEQAGDGGWAVTGRSTDLASGGDTVAAGHLGWTPQVVSPRAGVAAGAAIGTVLDGAAGLAAPQALATASVAGRFGSTTLGAALALELPVDQAPGTYRGTVSVSLFPVD</sequence>
<dbReference type="InterPro" id="IPR044846">
    <property type="entry name" value="GH10"/>
</dbReference>
<evidence type="ECO:0000313" key="7">
    <source>
        <dbReference type="Proteomes" id="UP000598426"/>
    </source>
</evidence>
<keyword evidence="4" id="KW-0624">Polysaccharide degradation</keyword>
<evidence type="ECO:0000256" key="4">
    <source>
        <dbReference type="ARBA" id="ARBA00023326"/>
    </source>
</evidence>
<evidence type="ECO:0000256" key="1">
    <source>
        <dbReference type="ARBA" id="ARBA00022801"/>
    </source>
</evidence>
<dbReference type="Gene3D" id="3.20.20.80">
    <property type="entry name" value="Glycosidases"/>
    <property type="match status" value="1"/>
</dbReference>
<dbReference type="SMART" id="SM00633">
    <property type="entry name" value="Glyco_10"/>
    <property type="match status" value="1"/>
</dbReference>
<dbReference type="Pfam" id="PF18998">
    <property type="entry name" value="Flg_new_2"/>
    <property type="match status" value="1"/>
</dbReference>
<accession>A0ABR8NRP4</accession>
<evidence type="ECO:0000313" key="6">
    <source>
        <dbReference type="EMBL" id="MBD3943208.1"/>
    </source>
</evidence>
<proteinExistence type="predicted"/>
<evidence type="ECO:0000259" key="5">
    <source>
        <dbReference type="PROSITE" id="PS51760"/>
    </source>
</evidence>
<dbReference type="PANTHER" id="PTHR31490:SF90">
    <property type="entry name" value="ENDO-1,4-BETA-XYLANASE A"/>
    <property type="match status" value="1"/>
</dbReference>
<reference evidence="6 7" key="1">
    <citation type="submission" date="2020-09" db="EMBL/GenBank/DDBJ databases">
        <title>Isolation and identification of active actinomycetes.</title>
        <authorList>
            <person name="Li X."/>
        </authorList>
    </citation>
    <scope>NUCLEOTIDE SEQUENCE [LARGE SCALE GENOMIC DNA]</scope>
    <source>
        <strain evidence="6 7">NEAU-LLC</strain>
    </source>
</reference>
<dbReference type="InterPro" id="IPR044060">
    <property type="entry name" value="Bacterial_rp_domain"/>
</dbReference>